<dbReference type="AlphaFoldDB" id="A0ABD5CN06"/>
<evidence type="ECO:0000313" key="2">
    <source>
        <dbReference type="Proteomes" id="UP001245184"/>
    </source>
</evidence>
<accession>A0ABD5CN06</accession>
<reference evidence="1 2" key="1">
    <citation type="submission" date="2023-08" db="EMBL/GenBank/DDBJ databases">
        <title>Genome sequencing of plant associated microbes to promote plant fitness in Sorghum bicolor and Oryza sativa.</title>
        <authorList>
            <person name="Coleman-Derr D."/>
        </authorList>
    </citation>
    <scope>NUCLEOTIDE SEQUENCE [LARGE SCALE GENOMIC DNA]</scope>
    <source>
        <strain evidence="1 2">SLBN-33</strain>
    </source>
</reference>
<comment type="caution">
    <text evidence="1">The sequence shown here is derived from an EMBL/GenBank/DDBJ whole genome shotgun (WGS) entry which is preliminary data.</text>
</comment>
<evidence type="ECO:0000313" key="1">
    <source>
        <dbReference type="EMBL" id="MDR6205282.1"/>
    </source>
</evidence>
<name>A0ABD5CN06_9BURK</name>
<protein>
    <submittedName>
        <fullName evidence="1">Fe-S-cluster containining protein</fullName>
    </submittedName>
</protein>
<dbReference type="Pfam" id="PF03692">
    <property type="entry name" value="CxxCxxCC"/>
    <property type="match status" value="1"/>
</dbReference>
<proteinExistence type="predicted"/>
<gene>
    <name evidence="1" type="ORF">QF025_004002</name>
</gene>
<dbReference type="EMBL" id="JAVIZN010000002">
    <property type="protein sequence ID" value="MDR6205282.1"/>
    <property type="molecule type" value="Genomic_DNA"/>
</dbReference>
<dbReference type="InterPro" id="IPR005358">
    <property type="entry name" value="Puta_zinc/iron-chelating_dom"/>
</dbReference>
<organism evidence="1 2">
    <name type="scientific">Paraburkholderia graminis</name>
    <dbReference type="NCBI Taxonomy" id="60548"/>
    <lineage>
        <taxon>Bacteria</taxon>
        <taxon>Pseudomonadati</taxon>
        <taxon>Pseudomonadota</taxon>
        <taxon>Betaproteobacteria</taxon>
        <taxon>Burkholderiales</taxon>
        <taxon>Burkholderiaceae</taxon>
        <taxon>Paraburkholderia</taxon>
    </lineage>
</organism>
<sequence>MDIDFDCTMCGKCCHNLRLPLTVSEAIAWLKRGHDVQLFVEALPWPEEPPEDNLVAAHKRRRSFPATSGSLPIRVVVVIVAAFDGPCPNLLEDMRCGAYESRPLVCRIYPAEINPSISMDPAQKACPPEAWTGASSPLLRQGQIVDAQIAALVTESRNTDAADVWAKAALCTTLGIGSAALSNEGFVVHTPDRSSLSSALESAQMVKTATASSWQFVSNRRETANALDSVDAVVSRTSAWEAKGATFLGFFPDDVSGSGTHESGAH</sequence>
<dbReference type="Proteomes" id="UP001245184">
    <property type="component" value="Unassembled WGS sequence"/>
</dbReference>
<dbReference type="RefSeq" id="WP_029967302.1">
    <property type="nucleotide sequence ID" value="NZ_ATXV01000002.1"/>
</dbReference>